<dbReference type="KEGG" id="ccl:Clocl_3984"/>
<dbReference type="eggNOG" id="ENOG502ZBX8">
    <property type="taxonomic scope" value="Bacteria"/>
</dbReference>
<reference evidence="3" key="1">
    <citation type="submission" date="2011-12" db="EMBL/GenBank/DDBJ databases">
        <title>Complete sequence of Clostridium clariflavum DSM 19732.</title>
        <authorList>
            <consortium name="US DOE Joint Genome Institute"/>
            <person name="Lucas S."/>
            <person name="Han J."/>
            <person name="Lapidus A."/>
            <person name="Cheng J.-F."/>
            <person name="Goodwin L."/>
            <person name="Pitluck S."/>
            <person name="Peters L."/>
            <person name="Teshima H."/>
            <person name="Detter J.C."/>
            <person name="Han C."/>
            <person name="Tapia R."/>
            <person name="Land M."/>
            <person name="Hauser L."/>
            <person name="Kyrpides N."/>
            <person name="Ivanova N."/>
            <person name="Pagani I."/>
            <person name="Kitzmiller T."/>
            <person name="Lynd L."/>
            <person name="Izquierdo J."/>
            <person name="Woyke T."/>
        </authorList>
    </citation>
    <scope>NUCLEOTIDE SEQUENCE [LARGE SCALE GENOMIC DNA]</scope>
    <source>
        <strain evidence="3">DSM 19732 / NBRC 101661 / EBR45</strain>
    </source>
</reference>
<dbReference type="RefSeq" id="WP_014256920.1">
    <property type="nucleotide sequence ID" value="NC_016627.1"/>
</dbReference>
<dbReference type="HOGENOM" id="CLU_1080905_0_0_9"/>
<feature type="coiled-coil region" evidence="1">
    <location>
        <begin position="83"/>
        <end position="110"/>
    </location>
</feature>
<proteinExistence type="predicted"/>
<accession>G8M3A0</accession>
<dbReference type="Pfam" id="PF19538">
    <property type="entry name" value="DUF6062"/>
    <property type="match status" value="1"/>
</dbReference>
<dbReference type="AlphaFoldDB" id="G8M3A0"/>
<keyword evidence="1" id="KW-0175">Coiled coil</keyword>
<keyword evidence="3" id="KW-1185">Reference proteome</keyword>
<protein>
    <recommendedName>
        <fullName evidence="4">ABC transporter substrate-binding protein</fullName>
    </recommendedName>
</protein>
<dbReference type="STRING" id="720554.Clocl_3984"/>
<name>G8M3A0_ACECE</name>
<gene>
    <name evidence="2" type="ordered locus">Clocl_3984</name>
</gene>
<organism evidence="2 3">
    <name type="scientific">Acetivibrio clariflavus (strain DSM 19732 / NBRC 101661 / EBR45)</name>
    <name type="common">Clostridium clariflavum</name>
    <dbReference type="NCBI Taxonomy" id="720554"/>
    <lineage>
        <taxon>Bacteria</taxon>
        <taxon>Bacillati</taxon>
        <taxon>Bacillota</taxon>
        <taxon>Clostridia</taxon>
        <taxon>Eubacteriales</taxon>
        <taxon>Oscillospiraceae</taxon>
        <taxon>Acetivibrio</taxon>
    </lineage>
</organism>
<sequence length="258" mass="30450">MKEKIYTIPVTDAFKTECECPLCILEKKLEDENIEYVLGPFLMEPDGRMITNEKGFCRLHYEMLYNTQANRLGLGLIIDTHMCEQNSKLKKAYEENVENLRKESEISMIKNLSAKITSKQTETGKFVDQLVDMLSNLENSCTICNRLEQTMDRYIDVIFYLYFKEEEFKNLFNKQKGFCLKHLRQLLISTKKYLGPKDTAIFVNNLISIQIQNMERIQKEVNWFTKKFDYRYNDEPWGNSKDALLRSIQKLVGHCNLK</sequence>
<dbReference type="OrthoDB" id="9810814at2"/>
<evidence type="ECO:0000313" key="2">
    <source>
        <dbReference type="EMBL" id="AEV70420.1"/>
    </source>
</evidence>
<dbReference type="EMBL" id="CP003065">
    <property type="protein sequence ID" value="AEV70420.1"/>
    <property type="molecule type" value="Genomic_DNA"/>
</dbReference>
<evidence type="ECO:0008006" key="4">
    <source>
        <dbReference type="Google" id="ProtNLM"/>
    </source>
</evidence>
<reference evidence="2 3" key="2">
    <citation type="journal article" date="2012" name="Stand. Genomic Sci.">
        <title>Complete Genome Sequence of Clostridium clariflavum DSM 19732.</title>
        <authorList>
            <person name="Izquierdo J.A."/>
            <person name="Goodwin L."/>
            <person name="Davenport K.W."/>
            <person name="Teshima H."/>
            <person name="Bruce D."/>
            <person name="Detter C."/>
            <person name="Tapia R."/>
            <person name="Han S."/>
            <person name="Land M."/>
            <person name="Hauser L."/>
            <person name="Jeffries C.D."/>
            <person name="Han J."/>
            <person name="Pitluck S."/>
            <person name="Nolan M."/>
            <person name="Chen A."/>
            <person name="Huntemann M."/>
            <person name="Mavromatis K."/>
            <person name="Mikhailova N."/>
            <person name="Liolios K."/>
            <person name="Woyke T."/>
            <person name="Lynd L.R."/>
        </authorList>
    </citation>
    <scope>NUCLEOTIDE SEQUENCE [LARGE SCALE GENOMIC DNA]</scope>
    <source>
        <strain evidence="3">DSM 19732 / NBRC 101661 / EBR45</strain>
    </source>
</reference>
<dbReference type="InterPro" id="IPR045706">
    <property type="entry name" value="DUF6062"/>
</dbReference>
<evidence type="ECO:0000313" key="3">
    <source>
        <dbReference type="Proteomes" id="UP000005435"/>
    </source>
</evidence>
<evidence type="ECO:0000256" key="1">
    <source>
        <dbReference type="SAM" id="Coils"/>
    </source>
</evidence>
<dbReference type="Proteomes" id="UP000005435">
    <property type="component" value="Chromosome"/>
</dbReference>